<evidence type="ECO:0000259" key="11">
    <source>
        <dbReference type="Pfam" id="PF03175"/>
    </source>
</evidence>
<evidence type="ECO:0000313" key="14">
    <source>
        <dbReference type="Proteomes" id="UP000499080"/>
    </source>
</evidence>
<dbReference type="AlphaFoldDB" id="A0A4Y2LQI3"/>
<keyword evidence="9" id="KW-0238">DNA-binding</keyword>
<evidence type="ECO:0000313" key="13">
    <source>
        <dbReference type="EMBL" id="GBN16734.1"/>
    </source>
</evidence>
<keyword evidence="5" id="KW-0548">Nucleotidyltransferase</keyword>
<comment type="catalytic activity">
    <reaction evidence="10">
        <text>DNA(n) + a 2'-deoxyribonucleoside 5'-triphosphate = DNA(n+1) + diphosphate</text>
        <dbReference type="Rhea" id="RHEA:22508"/>
        <dbReference type="Rhea" id="RHEA-COMP:17339"/>
        <dbReference type="Rhea" id="RHEA-COMP:17340"/>
        <dbReference type="ChEBI" id="CHEBI:33019"/>
        <dbReference type="ChEBI" id="CHEBI:61560"/>
        <dbReference type="ChEBI" id="CHEBI:173112"/>
        <dbReference type="EC" id="2.7.7.7"/>
    </reaction>
</comment>
<evidence type="ECO:0000256" key="10">
    <source>
        <dbReference type="ARBA" id="ARBA00049244"/>
    </source>
</evidence>
<keyword evidence="7" id="KW-0479">Metal-binding</keyword>
<evidence type="ECO:0000256" key="2">
    <source>
        <dbReference type="ARBA" id="ARBA00005755"/>
    </source>
</evidence>
<dbReference type="EC" id="2.7.7.7" evidence="3"/>
<dbReference type="GO" id="GO:0006260">
    <property type="term" value="P:DNA replication"/>
    <property type="evidence" value="ECO:0007669"/>
    <property type="project" value="UniProtKB-KW"/>
</dbReference>
<keyword evidence="8" id="KW-0239">DNA-directed DNA polymerase</keyword>
<comment type="cofactor">
    <cofactor evidence="1">
        <name>a divalent metal cation</name>
        <dbReference type="ChEBI" id="CHEBI:60240"/>
    </cofactor>
</comment>
<comment type="similarity">
    <text evidence="2">Belongs to the DNA polymerase type-B family.</text>
</comment>
<dbReference type="InterPro" id="IPR004868">
    <property type="entry name" value="DNA-dir_DNA_pol_B_mt/vir"/>
</dbReference>
<dbReference type="Pfam" id="PF13359">
    <property type="entry name" value="DDE_Tnp_4"/>
    <property type="match status" value="1"/>
</dbReference>
<accession>A0A4Y2LQI3</accession>
<comment type="caution">
    <text evidence="13">The sequence shown here is derived from an EMBL/GenBank/DDBJ whole genome shotgun (WGS) entry which is preliminary data.</text>
</comment>
<evidence type="ECO:0000256" key="7">
    <source>
        <dbReference type="ARBA" id="ARBA00022723"/>
    </source>
</evidence>
<dbReference type="Pfam" id="PF03175">
    <property type="entry name" value="DNA_pol_B_2"/>
    <property type="match status" value="1"/>
</dbReference>
<organism evidence="13 14">
    <name type="scientific">Araneus ventricosus</name>
    <name type="common">Orbweaver spider</name>
    <name type="synonym">Epeira ventricosa</name>
    <dbReference type="NCBI Taxonomy" id="182803"/>
    <lineage>
        <taxon>Eukaryota</taxon>
        <taxon>Metazoa</taxon>
        <taxon>Ecdysozoa</taxon>
        <taxon>Arthropoda</taxon>
        <taxon>Chelicerata</taxon>
        <taxon>Arachnida</taxon>
        <taxon>Araneae</taxon>
        <taxon>Araneomorphae</taxon>
        <taxon>Entelegynae</taxon>
        <taxon>Araneoidea</taxon>
        <taxon>Araneidae</taxon>
        <taxon>Araneus</taxon>
    </lineage>
</organism>
<keyword evidence="14" id="KW-1185">Reference proteome</keyword>
<dbReference type="PANTHER" id="PTHR33568">
    <property type="entry name" value="DNA POLYMERASE"/>
    <property type="match status" value="1"/>
</dbReference>
<feature type="domain" description="DDE Tnp4" evidence="12">
    <location>
        <begin position="402"/>
        <end position="486"/>
    </location>
</feature>
<evidence type="ECO:0000256" key="3">
    <source>
        <dbReference type="ARBA" id="ARBA00012417"/>
    </source>
</evidence>
<reference evidence="13 14" key="1">
    <citation type="journal article" date="2019" name="Sci. Rep.">
        <title>Orb-weaving spider Araneus ventricosus genome elucidates the spidroin gene catalogue.</title>
        <authorList>
            <person name="Kono N."/>
            <person name="Nakamura H."/>
            <person name="Ohtoshi R."/>
            <person name="Moran D.A.P."/>
            <person name="Shinohara A."/>
            <person name="Yoshida Y."/>
            <person name="Fujiwara M."/>
            <person name="Mori M."/>
            <person name="Tomita M."/>
            <person name="Arakawa K."/>
        </authorList>
    </citation>
    <scope>NUCLEOTIDE SEQUENCE [LARGE SCALE GENOMIC DNA]</scope>
</reference>
<sequence length="487" mass="55392">MFPLCRSCVETRQQTICFHNDDERALTGTWVTEEVKLSKTKGYKISEIYEVYHFSHSSDTLFKSYIDTFLKIKQESSGWPQNCHTEEEKAAYVREYEEKEGVKLDPQNISKNPGRRQVAKLALNSFLGSLSKAEHLRSAISTPYIFGQTGTFKFLTLQLTKNIAVTLSGEKSGKDGDSALQKIRQDKKRHQEAEIVGFRTEKILYLGVRNKYCCVCLKANLEEGGGLITEAESSRSSDMLYTNVSPSDAEEELILASASDSRDCKFFFSNGGRTAIGLIVKKNTDKLKKIYLIQQLNCLEKLESKRERIVKKRKDLFVEIDDYDFRRRFRLTKESVVELTLLIHEKLESKSTLNNALSAVEQVLIALRFYVVASMQLAIADLFEVSRKFFNIAGFPSVSGALDCTFVRIASPDGEYAERFRCRKNYFALNVQTIVDSDLVIRNVVARWRGRGAHDSTIFTKSAACLTLQKNSLFRNYHLLGDSGYNL</sequence>
<gene>
    <name evidence="13" type="ORF">AVEN_256211_1</name>
</gene>
<evidence type="ECO:0000256" key="9">
    <source>
        <dbReference type="ARBA" id="ARBA00023125"/>
    </source>
</evidence>
<dbReference type="GO" id="GO:0000166">
    <property type="term" value="F:nucleotide binding"/>
    <property type="evidence" value="ECO:0007669"/>
    <property type="project" value="InterPro"/>
</dbReference>
<evidence type="ECO:0000256" key="5">
    <source>
        <dbReference type="ARBA" id="ARBA00022695"/>
    </source>
</evidence>
<keyword evidence="6" id="KW-0235">DNA replication</keyword>
<feature type="domain" description="DNA-directed DNA polymerase family B mitochondria/virus" evidence="11">
    <location>
        <begin position="13"/>
        <end position="77"/>
    </location>
</feature>
<dbReference type="OrthoDB" id="8196304at2759"/>
<evidence type="ECO:0000256" key="8">
    <source>
        <dbReference type="ARBA" id="ARBA00022932"/>
    </source>
</evidence>
<dbReference type="SUPFAM" id="SSF56672">
    <property type="entry name" value="DNA/RNA polymerases"/>
    <property type="match status" value="1"/>
</dbReference>
<dbReference type="GO" id="GO:0046872">
    <property type="term" value="F:metal ion binding"/>
    <property type="evidence" value="ECO:0007669"/>
    <property type="project" value="UniProtKB-KW"/>
</dbReference>
<keyword evidence="4" id="KW-0808">Transferase</keyword>
<dbReference type="Proteomes" id="UP000499080">
    <property type="component" value="Unassembled WGS sequence"/>
</dbReference>
<dbReference type="InterPro" id="IPR043502">
    <property type="entry name" value="DNA/RNA_pol_sf"/>
</dbReference>
<proteinExistence type="inferred from homology"/>
<dbReference type="GO" id="GO:0003677">
    <property type="term" value="F:DNA binding"/>
    <property type="evidence" value="ECO:0007669"/>
    <property type="project" value="UniProtKB-KW"/>
</dbReference>
<dbReference type="PANTHER" id="PTHR33568:SF3">
    <property type="entry name" value="DNA-DIRECTED DNA POLYMERASE"/>
    <property type="match status" value="1"/>
</dbReference>
<evidence type="ECO:0000256" key="4">
    <source>
        <dbReference type="ARBA" id="ARBA00022679"/>
    </source>
</evidence>
<protein>
    <recommendedName>
        <fullName evidence="3">DNA-directed DNA polymerase</fullName>
        <ecNumber evidence="3">2.7.7.7</ecNumber>
    </recommendedName>
</protein>
<evidence type="ECO:0000259" key="12">
    <source>
        <dbReference type="Pfam" id="PF13359"/>
    </source>
</evidence>
<name>A0A4Y2LQI3_ARAVE</name>
<dbReference type="EMBL" id="BGPR01006179">
    <property type="protein sequence ID" value="GBN16734.1"/>
    <property type="molecule type" value="Genomic_DNA"/>
</dbReference>
<evidence type="ECO:0000256" key="6">
    <source>
        <dbReference type="ARBA" id="ARBA00022705"/>
    </source>
</evidence>
<evidence type="ECO:0000256" key="1">
    <source>
        <dbReference type="ARBA" id="ARBA00001968"/>
    </source>
</evidence>
<dbReference type="GO" id="GO:0003887">
    <property type="term" value="F:DNA-directed DNA polymerase activity"/>
    <property type="evidence" value="ECO:0007669"/>
    <property type="project" value="UniProtKB-KW"/>
</dbReference>
<dbReference type="InterPro" id="IPR027806">
    <property type="entry name" value="HARBI1_dom"/>
</dbReference>